<dbReference type="InterPro" id="IPR004038">
    <property type="entry name" value="Ribosomal_eL8/eL30/eS12/Gad45"/>
</dbReference>
<dbReference type="GO" id="GO:1990904">
    <property type="term" value="C:ribonucleoprotein complex"/>
    <property type="evidence" value="ECO:0007669"/>
    <property type="project" value="TreeGrafter"/>
</dbReference>
<evidence type="ECO:0000313" key="5">
    <source>
        <dbReference type="RefSeq" id="XP_026289741.1"/>
    </source>
</evidence>
<dbReference type="GeneID" id="113214555"/>
<dbReference type="InterPro" id="IPR040051">
    <property type="entry name" value="SECISBP2"/>
</dbReference>
<protein>
    <submittedName>
        <fullName evidence="4 5">Selenocysteine insertion sequence-binding protein 2</fullName>
    </submittedName>
</protein>
<reference evidence="4 5" key="1">
    <citation type="submission" date="2025-04" db="UniProtKB">
        <authorList>
            <consortium name="RefSeq"/>
        </authorList>
    </citation>
    <scope>IDENTIFICATION</scope>
    <source>
        <tissue evidence="4 5">Whole organism</tissue>
    </source>
</reference>
<evidence type="ECO:0000313" key="4">
    <source>
        <dbReference type="RefSeq" id="XP_026289740.1"/>
    </source>
</evidence>
<sequence>MSLNPKECDANKYSTDQTENQDVPWYIDFHGRRSPRQVVGLTLSHAETQQISSDGEHTPNSVLYQDATPHSNSDFGLGSSKHCNEVGIERNSSIPSHDSSWPNVAEGQKIRVLKNSTSNETFAQKLQVGITWKSILNQSAKLPNAEKGITTSEHLPSLISINDNLTNRSKSCQLNLGNKVKSKEPTTSKLPPHDSGVHLIDGSLKEKWTQSDTAPNSPIISKTPPLLEKDFPDLSVALQFLSKCSIKHENFESTESQEIKDKKIKSKRKSRSNQPCRKDPISVNIVDFLKETCQTSKRSTLTDHNHRLKFRDLEKRKICGNILDSSNPIRKRGKFREKPPKKRLSKLKQVIMNERHKKKEQKNINMCASKSLNCLNECSELLVGTICCELNSLHIMSENNDEELISAVPQEEELNQEKQEEVDKLDGQTFKRHDDIEVIHSPSPLHSRKFRSYCNNIRCQELDEAVTNLLKEIYRFQDRHHKKDPIKAHAKRRFILGIREVKKFLMLKKLKTIIIAPDLEPVEGPGGLDETIIEIREEGRTQQVPVIFAVGRRQLGYTLRKKVPISIIGIINAEGAEELFHLMLKEWHDAVLKYQEKLMIFS</sequence>
<evidence type="ECO:0000313" key="3">
    <source>
        <dbReference type="Proteomes" id="UP000504606"/>
    </source>
</evidence>
<keyword evidence="3" id="KW-1185">Reference proteome</keyword>
<dbReference type="OrthoDB" id="263617at2759"/>
<dbReference type="GO" id="GO:0035368">
    <property type="term" value="F:selenocysteine insertion sequence binding"/>
    <property type="evidence" value="ECO:0007669"/>
    <property type="project" value="InterPro"/>
</dbReference>
<feature type="region of interest" description="Disordered" evidence="1">
    <location>
        <begin position="255"/>
        <end position="278"/>
    </location>
</feature>
<dbReference type="RefSeq" id="XP_026289741.1">
    <property type="nucleotide sequence ID" value="XM_026433956.2"/>
</dbReference>
<dbReference type="SUPFAM" id="SSF55315">
    <property type="entry name" value="L30e-like"/>
    <property type="match status" value="1"/>
</dbReference>
<dbReference type="Pfam" id="PF01248">
    <property type="entry name" value="Ribosomal_L7Ae"/>
    <property type="match status" value="1"/>
</dbReference>
<dbReference type="CTD" id="38934"/>
<dbReference type="GO" id="GO:0003730">
    <property type="term" value="F:mRNA 3'-UTR binding"/>
    <property type="evidence" value="ECO:0007669"/>
    <property type="project" value="TreeGrafter"/>
</dbReference>
<feature type="compositionally biased region" description="Basic residues" evidence="1">
    <location>
        <begin position="262"/>
        <end position="271"/>
    </location>
</feature>
<dbReference type="AlphaFoldDB" id="A0A6J1TG01"/>
<gene>
    <name evidence="4 5" type="primary">LOC113214555</name>
</gene>
<proteinExistence type="predicted"/>
<dbReference type="Proteomes" id="UP000504606">
    <property type="component" value="Unplaced"/>
</dbReference>
<accession>A0A6J1TG01</accession>
<dbReference type="KEGG" id="foc:113214555"/>
<dbReference type="PANTHER" id="PTHR13284">
    <property type="entry name" value="GH01354P"/>
    <property type="match status" value="1"/>
</dbReference>
<dbReference type="Gene3D" id="3.30.1330.30">
    <property type="match status" value="1"/>
</dbReference>
<feature type="domain" description="Ribosomal protein eL8/eL30/eS12/Gadd45" evidence="2">
    <location>
        <begin position="487"/>
        <end position="579"/>
    </location>
</feature>
<name>A0A6J1TG01_FRAOC</name>
<dbReference type="GO" id="GO:0005739">
    <property type="term" value="C:mitochondrion"/>
    <property type="evidence" value="ECO:0007669"/>
    <property type="project" value="TreeGrafter"/>
</dbReference>
<dbReference type="InterPro" id="IPR029064">
    <property type="entry name" value="Ribosomal_eL30-like_sf"/>
</dbReference>
<dbReference type="GO" id="GO:0043021">
    <property type="term" value="F:ribonucleoprotein complex binding"/>
    <property type="evidence" value="ECO:0007669"/>
    <property type="project" value="TreeGrafter"/>
</dbReference>
<evidence type="ECO:0000259" key="2">
    <source>
        <dbReference type="Pfam" id="PF01248"/>
    </source>
</evidence>
<dbReference type="RefSeq" id="XP_026289740.1">
    <property type="nucleotide sequence ID" value="XM_026433955.2"/>
</dbReference>
<organism evidence="3 5">
    <name type="scientific">Frankliniella occidentalis</name>
    <name type="common">Western flower thrips</name>
    <name type="synonym">Euthrips occidentalis</name>
    <dbReference type="NCBI Taxonomy" id="133901"/>
    <lineage>
        <taxon>Eukaryota</taxon>
        <taxon>Metazoa</taxon>
        <taxon>Ecdysozoa</taxon>
        <taxon>Arthropoda</taxon>
        <taxon>Hexapoda</taxon>
        <taxon>Insecta</taxon>
        <taxon>Pterygota</taxon>
        <taxon>Neoptera</taxon>
        <taxon>Paraneoptera</taxon>
        <taxon>Thysanoptera</taxon>
        <taxon>Terebrantia</taxon>
        <taxon>Thripoidea</taxon>
        <taxon>Thripidae</taxon>
        <taxon>Frankliniella</taxon>
    </lineage>
</organism>
<dbReference type="PANTHER" id="PTHR13284:SF4">
    <property type="entry name" value="C2H2-TYPE DOMAIN-CONTAINING PROTEIN"/>
    <property type="match status" value="1"/>
</dbReference>
<evidence type="ECO:0000256" key="1">
    <source>
        <dbReference type="SAM" id="MobiDB-lite"/>
    </source>
</evidence>